<dbReference type="Proteomes" id="UP001215280">
    <property type="component" value="Unassembled WGS sequence"/>
</dbReference>
<dbReference type="Pfam" id="PF01753">
    <property type="entry name" value="zf-MYND"/>
    <property type="match status" value="1"/>
</dbReference>
<reference evidence="6" key="1">
    <citation type="submission" date="2023-03" db="EMBL/GenBank/DDBJ databases">
        <title>Massive genome expansion in bonnet fungi (Mycena s.s.) driven by repeated elements and novel gene families across ecological guilds.</title>
        <authorList>
            <consortium name="Lawrence Berkeley National Laboratory"/>
            <person name="Harder C.B."/>
            <person name="Miyauchi S."/>
            <person name="Viragh M."/>
            <person name="Kuo A."/>
            <person name="Thoen E."/>
            <person name="Andreopoulos B."/>
            <person name="Lu D."/>
            <person name="Skrede I."/>
            <person name="Drula E."/>
            <person name="Henrissat B."/>
            <person name="Morin E."/>
            <person name="Kohler A."/>
            <person name="Barry K."/>
            <person name="LaButti K."/>
            <person name="Morin E."/>
            <person name="Salamov A."/>
            <person name="Lipzen A."/>
            <person name="Mereny Z."/>
            <person name="Hegedus B."/>
            <person name="Baldrian P."/>
            <person name="Stursova M."/>
            <person name="Weitz H."/>
            <person name="Taylor A."/>
            <person name="Grigoriev I.V."/>
            <person name="Nagy L.G."/>
            <person name="Martin F."/>
            <person name="Kauserud H."/>
        </authorList>
    </citation>
    <scope>NUCLEOTIDE SEQUENCE</scope>
    <source>
        <strain evidence="6">CBHHK188m</strain>
    </source>
</reference>
<evidence type="ECO:0000256" key="4">
    <source>
        <dbReference type="PROSITE-ProRule" id="PRU00134"/>
    </source>
</evidence>
<evidence type="ECO:0000313" key="6">
    <source>
        <dbReference type="EMBL" id="KAJ7739078.1"/>
    </source>
</evidence>
<keyword evidence="3" id="KW-0862">Zinc</keyword>
<proteinExistence type="predicted"/>
<evidence type="ECO:0000256" key="1">
    <source>
        <dbReference type="ARBA" id="ARBA00022723"/>
    </source>
</evidence>
<dbReference type="Gene3D" id="6.10.140.2220">
    <property type="match status" value="1"/>
</dbReference>
<dbReference type="EMBL" id="JARJLG010000134">
    <property type="protein sequence ID" value="KAJ7739078.1"/>
    <property type="molecule type" value="Genomic_DNA"/>
</dbReference>
<evidence type="ECO:0000256" key="2">
    <source>
        <dbReference type="ARBA" id="ARBA00022771"/>
    </source>
</evidence>
<protein>
    <recommendedName>
        <fullName evidence="5">MYND-type domain-containing protein</fullName>
    </recommendedName>
</protein>
<feature type="domain" description="MYND-type" evidence="5">
    <location>
        <begin position="246"/>
        <end position="283"/>
    </location>
</feature>
<name>A0AAD7IB38_9AGAR</name>
<dbReference type="InterPro" id="IPR002893">
    <property type="entry name" value="Znf_MYND"/>
</dbReference>
<organism evidence="6 7">
    <name type="scientific">Mycena maculata</name>
    <dbReference type="NCBI Taxonomy" id="230809"/>
    <lineage>
        <taxon>Eukaryota</taxon>
        <taxon>Fungi</taxon>
        <taxon>Dikarya</taxon>
        <taxon>Basidiomycota</taxon>
        <taxon>Agaricomycotina</taxon>
        <taxon>Agaricomycetes</taxon>
        <taxon>Agaricomycetidae</taxon>
        <taxon>Agaricales</taxon>
        <taxon>Marasmiineae</taxon>
        <taxon>Mycenaceae</taxon>
        <taxon>Mycena</taxon>
    </lineage>
</organism>
<keyword evidence="2 4" id="KW-0863">Zinc-finger</keyword>
<keyword evidence="1" id="KW-0479">Metal-binding</keyword>
<dbReference type="GO" id="GO:0008270">
    <property type="term" value="F:zinc ion binding"/>
    <property type="evidence" value="ECO:0007669"/>
    <property type="project" value="UniProtKB-KW"/>
</dbReference>
<evidence type="ECO:0000313" key="7">
    <source>
        <dbReference type="Proteomes" id="UP001215280"/>
    </source>
</evidence>
<evidence type="ECO:0000259" key="5">
    <source>
        <dbReference type="PROSITE" id="PS50865"/>
    </source>
</evidence>
<dbReference type="SUPFAM" id="SSF144232">
    <property type="entry name" value="HIT/MYND zinc finger-like"/>
    <property type="match status" value="1"/>
</dbReference>
<accession>A0AAD7IB38</accession>
<dbReference type="PROSITE" id="PS50865">
    <property type="entry name" value="ZF_MYND_2"/>
    <property type="match status" value="1"/>
</dbReference>
<evidence type="ECO:0000256" key="3">
    <source>
        <dbReference type="ARBA" id="ARBA00022833"/>
    </source>
</evidence>
<sequence length="289" mass="32296">MHAKLREVASASSPFKTVALQEPAWTNRTALKDGFIFDKIPPQKASDKNDPDLPSNMLVTPIRNPSVRNLTPKQIETIYWQARGHDGCFKCIVLLQHFFDLYPEDVQIRVRTSDGAEFTTLASSRCILEMTLLGPKLMTMLCILPTQLYITGDEDMPHAVMGFADSPGILDMASLQFGDAGRGVVGRSTFVLESRSDYVNRLNRIANSTSFTKTSARIRPCADDLWLKPAAKAKARWENRHTASWCGHCGGPGPELKKCSKCQDTYCDEVHQRAAWPFHKKFCAGMKDV</sequence>
<comment type="caution">
    <text evidence="6">The sequence shown here is derived from an EMBL/GenBank/DDBJ whole genome shotgun (WGS) entry which is preliminary data.</text>
</comment>
<dbReference type="AlphaFoldDB" id="A0AAD7IB38"/>
<gene>
    <name evidence="6" type="ORF">DFH07DRAFT_840664</name>
</gene>
<keyword evidence="7" id="KW-1185">Reference proteome</keyword>